<evidence type="ECO:0000313" key="3">
    <source>
        <dbReference type="EMBL" id="TFL07347.1"/>
    </source>
</evidence>
<sequence>MGNTSSSSSKHTDDTVDFGYLSPQGVYTGPKDWNQAIVTQLVCARRLAPFYRPLEDYEESWTEDQILAARKELPDPEQTPGNDTVTRVETGNSTHSNKSSQPRKTNVPKESGKPEAGIYKGAVECPICFLYYPPNINHSRCCDQAICTECFVQIKRNEPTPTHLVSEPAACPYCVQENFGIIYKPPSWRAGVGSEGFDGRGEGAPQYATHKRRNKNVGHDAPEVVTTDIIRPDWEAKLAAVQAAVARRANRRIIMRQVGDRLIPVGVTSGRVHAINPEDAQAEGEGGSGSSRRRRRQQQQQQAGQTLDQFLGSMGMAGPDLEELMVMEAMRLSLVEHEAQQKKEAEEKKKKEAATATSDATDAGSSSQAPPPSDQGDSTSPQGSSPSASSSTRPQDNKGGSSLSSLRDRWQSARTSPPPFSTMRAALSAASTAGAVLAKSPDSERSPPLERAADPNSEANATSTSANVAVGSTSDAAEPRVDADLPVPSTSPTGPENPHASTSTGGSVPAPSSISQASSIGSETSGPPTIDPLSYTTLASSPESVVTLSGDQALLAPSTDNPIDAAQHSSEGQRLEEHGLPSTRC</sequence>
<feature type="compositionally biased region" description="Low complexity" evidence="2">
    <location>
        <begin position="507"/>
        <end position="526"/>
    </location>
</feature>
<dbReference type="PANTHER" id="PTHR31315">
    <property type="entry name" value="PROTEIN SIP5"/>
    <property type="match status" value="1"/>
</dbReference>
<dbReference type="GO" id="GO:0005737">
    <property type="term" value="C:cytoplasm"/>
    <property type="evidence" value="ECO:0007669"/>
    <property type="project" value="TreeGrafter"/>
</dbReference>
<reference evidence="3 4" key="1">
    <citation type="journal article" date="2019" name="Nat. Ecol. Evol.">
        <title>Megaphylogeny resolves global patterns of mushroom evolution.</title>
        <authorList>
            <person name="Varga T."/>
            <person name="Krizsan K."/>
            <person name="Foldi C."/>
            <person name="Dima B."/>
            <person name="Sanchez-Garcia M."/>
            <person name="Sanchez-Ramirez S."/>
            <person name="Szollosi G.J."/>
            <person name="Szarkandi J.G."/>
            <person name="Papp V."/>
            <person name="Albert L."/>
            <person name="Andreopoulos W."/>
            <person name="Angelini C."/>
            <person name="Antonin V."/>
            <person name="Barry K.W."/>
            <person name="Bougher N.L."/>
            <person name="Buchanan P."/>
            <person name="Buyck B."/>
            <person name="Bense V."/>
            <person name="Catcheside P."/>
            <person name="Chovatia M."/>
            <person name="Cooper J."/>
            <person name="Damon W."/>
            <person name="Desjardin D."/>
            <person name="Finy P."/>
            <person name="Geml J."/>
            <person name="Haridas S."/>
            <person name="Hughes K."/>
            <person name="Justo A."/>
            <person name="Karasinski D."/>
            <person name="Kautmanova I."/>
            <person name="Kiss B."/>
            <person name="Kocsube S."/>
            <person name="Kotiranta H."/>
            <person name="LaButti K.M."/>
            <person name="Lechner B.E."/>
            <person name="Liimatainen K."/>
            <person name="Lipzen A."/>
            <person name="Lukacs Z."/>
            <person name="Mihaltcheva S."/>
            <person name="Morgado L.N."/>
            <person name="Niskanen T."/>
            <person name="Noordeloos M.E."/>
            <person name="Ohm R.A."/>
            <person name="Ortiz-Santana B."/>
            <person name="Ovrebo C."/>
            <person name="Racz N."/>
            <person name="Riley R."/>
            <person name="Savchenko A."/>
            <person name="Shiryaev A."/>
            <person name="Soop K."/>
            <person name="Spirin V."/>
            <person name="Szebenyi C."/>
            <person name="Tomsovsky M."/>
            <person name="Tulloss R.E."/>
            <person name="Uehling J."/>
            <person name="Grigoriev I.V."/>
            <person name="Vagvolgyi C."/>
            <person name="Papp T."/>
            <person name="Martin F.M."/>
            <person name="Miettinen O."/>
            <person name="Hibbett D.S."/>
            <person name="Nagy L.G."/>
        </authorList>
    </citation>
    <scope>NUCLEOTIDE SEQUENCE [LARGE SCALE GENOMIC DNA]</scope>
    <source>
        <strain evidence="3 4">CBS 309.79</strain>
    </source>
</reference>
<feature type="region of interest" description="Disordered" evidence="2">
    <location>
        <begin position="337"/>
        <end position="585"/>
    </location>
</feature>
<feature type="compositionally biased region" description="Basic and acidic residues" evidence="2">
    <location>
        <begin position="441"/>
        <end position="453"/>
    </location>
</feature>
<feature type="compositionally biased region" description="Low complexity" evidence="2">
    <location>
        <begin position="425"/>
        <end position="438"/>
    </location>
</feature>
<keyword evidence="4" id="KW-1185">Reference proteome</keyword>
<dbReference type="Proteomes" id="UP000305067">
    <property type="component" value="Unassembled WGS sequence"/>
</dbReference>
<name>A0A5C3R191_9AGAR</name>
<proteinExistence type="inferred from homology"/>
<dbReference type="EMBL" id="ML178814">
    <property type="protein sequence ID" value="TFL07347.1"/>
    <property type="molecule type" value="Genomic_DNA"/>
</dbReference>
<feature type="region of interest" description="Disordered" evidence="2">
    <location>
        <begin position="274"/>
        <end position="305"/>
    </location>
</feature>
<feature type="compositionally biased region" description="Polar residues" evidence="2">
    <location>
        <begin position="457"/>
        <end position="475"/>
    </location>
</feature>
<evidence type="ECO:0008006" key="5">
    <source>
        <dbReference type="Google" id="ProtNLM"/>
    </source>
</evidence>
<dbReference type="InterPro" id="IPR039301">
    <property type="entry name" value="Sip5/DA2"/>
</dbReference>
<accession>A0A5C3R191</accession>
<feature type="compositionally biased region" description="Low complexity" evidence="2">
    <location>
        <begin position="354"/>
        <end position="392"/>
    </location>
</feature>
<dbReference type="STRING" id="1884261.A0A5C3R191"/>
<dbReference type="CDD" id="cd24139">
    <property type="entry name" value="SIP5-like"/>
    <property type="match status" value="1"/>
</dbReference>
<feature type="non-terminal residue" evidence="3">
    <location>
        <position position="1"/>
    </location>
</feature>
<protein>
    <recommendedName>
        <fullName evidence="5">RING-type domain-containing protein</fullName>
    </recommendedName>
</protein>
<dbReference type="PANTHER" id="PTHR31315:SF1">
    <property type="entry name" value="PROTEIN SIP5"/>
    <property type="match status" value="1"/>
</dbReference>
<feature type="region of interest" description="Disordered" evidence="2">
    <location>
        <begin position="71"/>
        <end position="113"/>
    </location>
</feature>
<feature type="compositionally biased region" description="Polar residues" evidence="2">
    <location>
        <begin position="534"/>
        <end position="550"/>
    </location>
</feature>
<feature type="compositionally biased region" description="Basic and acidic residues" evidence="2">
    <location>
        <begin position="337"/>
        <end position="353"/>
    </location>
</feature>
<feature type="compositionally biased region" description="Polar residues" evidence="2">
    <location>
        <begin position="79"/>
        <end position="104"/>
    </location>
</feature>
<evidence type="ECO:0000256" key="2">
    <source>
        <dbReference type="SAM" id="MobiDB-lite"/>
    </source>
</evidence>
<evidence type="ECO:0000313" key="4">
    <source>
        <dbReference type="Proteomes" id="UP000305067"/>
    </source>
</evidence>
<organism evidence="3 4">
    <name type="scientific">Pterulicium gracile</name>
    <dbReference type="NCBI Taxonomy" id="1884261"/>
    <lineage>
        <taxon>Eukaryota</taxon>
        <taxon>Fungi</taxon>
        <taxon>Dikarya</taxon>
        <taxon>Basidiomycota</taxon>
        <taxon>Agaricomycotina</taxon>
        <taxon>Agaricomycetes</taxon>
        <taxon>Agaricomycetidae</taxon>
        <taxon>Agaricales</taxon>
        <taxon>Pleurotineae</taxon>
        <taxon>Pterulaceae</taxon>
        <taxon>Pterulicium</taxon>
    </lineage>
</organism>
<feature type="compositionally biased region" description="Polar residues" evidence="2">
    <location>
        <begin position="488"/>
        <end position="506"/>
    </location>
</feature>
<dbReference type="AlphaFoldDB" id="A0A5C3R191"/>
<evidence type="ECO:0000256" key="1">
    <source>
        <dbReference type="ARBA" id="ARBA00010402"/>
    </source>
</evidence>
<comment type="similarity">
    <text evidence="1">Belongs to the SIP5 family.</text>
</comment>
<dbReference type="OrthoDB" id="21471at2759"/>
<gene>
    <name evidence="3" type="ORF">BDV98DRAFT_520113</name>
</gene>